<keyword evidence="3" id="KW-1185">Reference proteome</keyword>
<dbReference type="EMBL" id="CP071463">
    <property type="protein sequence ID" value="QSW85283.1"/>
    <property type="molecule type" value="Genomic_DNA"/>
</dbReference>
<dbReference type="InterPro" id="IPR055768">
    <property type="entry name" value="DUF7344"/>
</dbReference>
<evidence type="ECO:0000313" key="2">
    <source>
        <dbReference type="EMBL" id="QSW85283.1"/>
    </source>
</evidence>
<dbReference type="AlphaFoldDB" id="A0A8A2U9L7"/>
<feature type="domain" description="DUF7344" evidence="1">
    <location>
        <begin position="24"/>
        <end position="93"/>
    </location>
</feature>
<dbReference type="OrthoDB" id="192898at2157"/>
<organism evidence="2 3">
    <name type="scientific">Natrinema longum</name>
    <dbReference type="NCBI Taxonomy" id="370324"/>
    <lineage>
        <taxon>Archaea</taxon>
        <taxon>Methanobacteriati</taxon>
        <taxon>Methanobacteriota</taxon>
        <taxon>Stenosarchaea group</taxon>
        <taxon>Halobacteria</taxon>
        <taxon>Halobacteriales</taxon>
        <taxon>Natrialbaceae</taxon>
        <taxon>Natrinema</taxon>
    </lineage>
</organism>
<name>A0A8A2U9L7_9EURY</name>
<protein>
    <submittedName>
        <fullName evidence="2">ArsR family transcriptional regulator</fullName>
    </submittedName>
</protein>
<dbReference type="Gene3D" id="1.10.10.10">
    <property type="entry name" value="Winged helix-like DNA-binding domain superfamily/Winged helix DNA-binding domain"/>
    <property type="match status" value="2"/>
</dbReference>
<dbReference type="GeneID" id="63182092"/>
<dbReference type="InterPro" id="IPR036388">
    <property type="entry name" value="WH-like_DNA-bd_sf"/>
</dbReference>
<accession>A0A8A2U9L7</accession>
<proteinExistence type="predicted"/>
<gene>
    <name evidence="2" type="ORF">J0X27_00070</name>
</gene>
<reference evidence="2 3" key="1">
    <citation type="journal article" date="2006" name="Int. J. Syst. Evol. Microbiol.">
        <title>Haloterrigena longa sp. nov. and Haloterrigena limicola sp. nov., extremely halophilic archaea isolated from a salt lake.</title>
        <authorList>
            <person name="Cui H.L."/>
            <person name="Tohty D."/>
            <person name="Zhou P.J."/>
            <person name="Liu S.J."/>
        </authorList>
    </citation>
    <scope>NUCLEOTIDE SEQUENCE [LARGE SCALE GENOMIC DNA]</scope>
    <source>
        <strain evidence="2 3">ABH32</strain>
    </source>
</reference>
<dbReference type="Pfam" id="PF24035">
    <property type="entry name" value="DUF7344"/>
    <property type="match status" value="2"/>
</dbReference>
<dbReference type="Proteomes" id="UP000663191">
    <property type="component" value="Chromosome"/>
</dbReference>
<evidence type="ECO:0000259" key="1">
    <source>
        <dbReference type="Pfam" id="PF24035"/>
    </source>
</evidence>
<sequence length="210" mass="23315">MSSDARLGGDGTIGSLENVPAECYDILRHPVRLRLLEVLDCRQTRLSLSDLATELVERPTGATASTRHEVRISLVHNHLPRLEEFDIVDWDDDGIGLVDDSPVRPADLSVLLEFCDHENATTLLETLVDPVRLRLLSVLDGRDPPLSVDTLAAQLSGPESEPFDHPERAKIALSHSHLPAIADLGVISYDHDSRLITQYETEISVSYRRN</sequence>
<dbReference type="RefSeq" id="WP_207270484.1">
    <property type="nucleotide sequence ID" value="NZ_CP071463.1"/>
</dbReference>
<feature type="domain" description="DUF7344" evidence="1">
    <location>
        <begin position="127"/>
        <end position="196"/>
    </location>
</feature>
<dbReference type="KEGG" id="hlo:J0X27_00070"/>
<evidence type="ECO:0000313" key="3">
    <source>
        <dbReference type="Proteomes" id="UP000663191"/>
    </source>
</evidence>